<feature type="signal peptide" evidence="1">
    <location>
        <begin position="1"/>
        <end position="19"/>
    </location>
</feature>
<keyword evidence="3" id="KW-1185">Reference proteome</keyword>
<evidence type="ECO:0000256" key="1">
    <source>
        <dbReference type="SAM" id="SignalP"/>
    </source>
</evidence>
<dbReference type="OrthoDB" id="1360987at2"/>
<accession>A0A2S1QUV0</accession>
<reference evidence="2 3" key="1">
    <citation type="submission" date="2018-04" db="EMBL/GenBank/DDBJ databases">
        <title>Genome sequencing of Flavobacterium sp. HYN0059.</title>
        <authorList>
            <person name="Yi H."/>
            <person name="Baek C."/>
        </authorList>
    </citation>
    <scope>NUCLEOTIDE SEQUENCE [LARGE SCALE GENOMIC DNA]</scope>
    <source>
        <strain evidence="2 3">HYN0059</strain>
    </source>
</reference>
<dbReference type="EMBL" id="CP029186">
    <property type="protein sequence ID" value="AWH84192.1"/>
    <property type="molecule type" value="Genomic_DNA"/>
</dbReference>
<keyword evidence="1" id="KW-0732">Signal</keyword>
<proteinExistence type="predicted"/>
<dbReference type="Proteomes" id="UP000244929">
    <property type="component" value="Chromosome"/>
</dbReference>
<dbReference type="AlphaFoldDB" id="A0A2S1QUV0"/>
<sequence length="246" mass="28229">MKVFSLFAFLYLLSGAATAQIQTIDDCRIADHFSRNAVDPYILINNIHLSEPIDGEAEQIIHLGDYTIKWINTEEEEVKIKIGEDLFSLKGQKTLNDTEDTEKGEVDFANNWEQARLYNYNGRELIVISMIYHPCVGRGCGIKFILVYDLRTKTKNFFGCFRGTNAADLYNFGDGKLQYAGNTYHEGFDGPADDMTISYMKTLYEFNENGIFSQNKDRSGNPYFIKNISYLVKKQTTTEANWPYKM</sequence>
<evidence type="ECO:0000313" key="2">
    <source>
        <dbReference type="EMBL" id="AWH84192.1"/>
    </source>
</evidence>
<protein>
    <submittedName>
        <fullName evidence="2">Uncharacterized protein</fullName>
    </submittedName>
</protein>
<name>A0A2S1QUV0_9FLAO</name>
<organism evidence="2 3">
    <name type="scientific">Flavobacterium album</name>
    <dbReference type="NCBI Taxonomy" id="2175091"/>
    <lineage>
        <taxon>Bacteria</taxon>
        <taxon>Pseudomonadati</taxon>
        <taxon>Bacteroidota</taxon>
        <taxon>Flavobacteriia</taxon>
        <taxon>Flavobacteriales</taxon>
        <taxon>Flavobacteriaceae</taxon>
        <taxon>Flavobacterium</taxon>
    </lineage>
</organism>
<evidence type="ECO:0000313" key="3">
    <source>
        <dbReference type="Proteomes" id="UP000244929"/>
    </source>
</evidence>
<gene>
    <name evidence="2" type="ORF">HYN59_03270</name>
</gene>
<feature type="chain" id="PRO_5015615783" evidence="1">
    <location>
        <begin position="20"/>
        <end position="246"/>
    </location>
</feature>
<dbReference type="RefSeq" id="WP_108776902.1">
    <property type="nucleotide sequence ID" value="NZ_CP029186.1"/>
</dbReference>
<dbReference type="KEGG" id="falb:HYN59_03270"/>